<evidence type="ECO:0000313" key="8">
    <source>
        <dbReference type="Proteomes" id="UP001195483"/>
    </source>
</evidence>
<dbReference type="PROSITE" id="PS50940">
    <property type="entry name" value="CHIT_BIND_II"/>
    <property type="match status" value="3"/>
</dbReference>
<evidence type="ECO:0000256" key="2">
    <source>
        <dbReference type="ARBA" id="ARBA00022729"/>
    </source>
</evidence>
<comment type="caution">
    <text evidence="7">The sequence shown here is derived from an EMBL/GenBank/DDBJ whole genome shotgun (WGS) entry which is preliminary data.</text>
</comment>
<keyword evidence="5" id="KW-0325">Glycoprotein</keyword>
<dbReference type="AlphaFoldDB" id="A0AAE0W382"/>
<keyword evidence="3" id="KW-0677">Repeat</keyword>
<proteinExistence type="predicted"/>
<dbReference type="Proteomes" id="UP001195483">
    <property type="component" value="Unassembled WGS sequence"/>
</dbReference>
<keyword evidence="1" id="KW-0147">Chitin-binding</keyword>
<sequence>MSVYDQYTNSLQQMSGKSQSWNWTCDMLEAFPPPPPPPSSFLVTKPSSCSQGELLPKKDNCSSYFLCDYNYELQEKQCEIGKVFSPTRKQCVQKYGLQDDCSQVFKPSPCNPGEFLPKKENCSSYFLCGYDSELQEKQCQIGKVFSPTRKQCVPKHGLQDDCSQVSTISLCEPGKKYSDANNCNLYYLCRFGVRVRRICPSGQHYSVGLESCVIAYSNYDDCIIS</sequence>
<feature type="domain" description="Chitin-binding type-2" evidence="6">
    <location>
        <begin position="46"/>
        <end position="103"/>
    </location>
</feature>
<reference evidence="7" key="2">
    <citation type="journal article" date="2021" name="Genome Biol. Evol.">
        <title>Developing a high-quality reference genome for a parasitic bivalve with doubly uniparental inheritance (Bivalvia: Unionida).</title>
        <authorList>
            <person name="Smith C.H."/>
        </authorList>
    </citation>
    <scope>NUCLEOTIDE SEQUENCE</scope>
    <source>
        <strain evidence="7">CHS0354</strain>
        <tissue evidence="7">Mantle</tissue>
    </source>
</reference>
<feature type="domain" description="Chitin-binding type-2" evidence="6">
    <location>
        <begin position="107"/>
        <end position="164"/>
    </location>
</feature>
<dbReference type="PANTHER" id="PTHR23301:SF0">
    <property type="entry name" value="CHITIN-BINDING TYPE-2 DOMAIN-CONTAINING PROTEIN-RELATED"/>
    <property type="match status" value="1"/>
</dbReference>
<dbReference type="EMBL" id="JAEAOA010001358">
    <property type="protein sequence ID" value="KAK3599851.1"/>
    <property type="molecule type" value="Genomic_DNA"/>
</dbReference>
<evidence type="ECO:0000256" key="5">
    <source>
        <dbReference type="ARBA" id="ARBA00023180"/>
    </source>
</evidence>
<evidence type="ECO:0000313" key="7">
    <source>
        <dbReference type="EMBL" id="KAK3599851.1"/>
    </source>
</evidence>
<dbReference type="InterPro" id="IPR051940">
    <property type="entry name" value="Chitin_bind-dev_reg"/>
</dbReference>
<name>A0AAE0W382_9BIVA</name>
<reference evidence="7" key="1">
    <citation type="journal article" date="2021" name="Genome Biol. Evol.">
        <title>A High-Quality Reference Genome for a Parasitic Bivalve with Doubly Uniparental Inheritance (Bivalvia: Unionida).</title>
        <authorList>
            <person name="Smith C.H."/>
        </authorList>
    </citation>
    <scope>NUCLEOTIDE SEQUENCE</scope>
    <source>
        <strain evidence="7">CHS0354</strain>
    </source>
</reference>
<evidence type="ECO:0000256" key="3">
    <source>
        <dbReference type="ARBA" id="ARBA00022737"/>
    </source>
</evidence>
<dbReference type="GO" id="GO:0008061">
    <property type="term" value="F:chitin binding"/>
    <property type="evidence" value="ECO:0007669"/>
    <property type="project" value="UniProtKB-KW"/>
</dbReference>
<feature type="domain" description="Chitin-binding type-2" evidence="6">
    <location>
        <begin position="168"/>
        <end position="224"/>
    </location>
</feature>
<keyword evidence="2" id="KW-0732">Signal</keyword>
<dbReference type="Pfam" id="PF01607">
    <property type="entry name" value="CBM_14"/>
    <property type="match status" value="3"/>
</dbReference>
<reference evidence="7" key="3">
    <citation type="submission" date="2023-05" db="EMBL/GenBank/DDBJ databases">
        <authorList>
            <person name="Smith C.H."/>
        </authorList>
    </citation>
    <scope>NUCLEOTIDE SEQUENCE</scope>
    <source>
        <strain evidence="7">CHS0354</strain>
        <tissue evidence="7">Mantle</tissue>
    </source>
</reference>
<dbReference type="PANTHER" id="PTHR23301">
    <property type="entry name" value="CHITIN BINDING PERITROPHIN-A"/>
    <property type="match status" value="1"/>
</dbReference>
<dbReference type="Gene3D" id="2.170.140.10">
    <property type="entry name" value="Chitin binding domain"/>
    <property type="match status" value="3"/>
</dbReference>
<dbReference type="SMART" id="SM00494">
    <property type="entry name" value="ChtBD2"/>
    <property type="match status" value="3"/>
</dbReference>
<protein>
    <recommendedName>
        <fullName evidence="6">Chitin-binding type-2 domain-containing protein</fullName>
    </recommendedName>
</protein>
<accession>A0AAE0W382</accession>
<evidence type="ECO:0000256" key="4">
    <source>
        <dbReference type="ARBA" id="ARBA00023157"/>
    </source>
</evidence>
<evidence type="ECO:0000256" key="1">
    <source>
        <dbReference type="ARBA" id="ARBA00022669"/>
    </source>
</evidence>
<dbReference type="GO" id="GO:0005576">
    <property type="term" value="C:extracellular region"/>
    <property type="evidence" value="ECO:0007669"/>
    <property type="project" value="InterPro"/>
</dbReference>
<gene>
    <name evidence="7" type="ORF">CHS0354_022423</name>
</gene>
<dbReference type="InterPro" id="IPR036508">
    <property type="entry name" value="Chitin-bd_dom_sf"/>
</dbReference>
<evidence type="ECO:0000259" key="6">
    <source>
        <dbReference type="PROSITE" id="PS50940"/>
    </source>
</evidence>
<keyword evidence="8" id="KW-1185">Reference proteome</keyword>
<organism evidence="7 8">
    <name type="scientific">Potamilus streckersoni</name>
    <dbReference type="NCBI Taxonomy" id="2493646"/>
    <lineage>
        <taxon>Eukaryota</taxon>
        <taxon>Metazoa</taxon>
        <taxon>Spiralia</taxon>
        <taxon>Lophotrochozoa</taxon>
        <taxon>Mollusca</taxon>
        <taxon>Bivalvia</taxon>
        <taxon>Autobranchia</taxon>
        <taxon>Heteroconchia</taxon>
        <taxon>Palaeoheterodonta</taxon>
        <taxon>Unionida</taxon>
        <taxon>Unionoidea</taxon>
        <taxon>Unionidae</taxon>
        <taxon>Ambleminae</taxon>
        <taxon>Lampsilini</taxon>
        <taxon>Potamilus</taxon>
    </lineage>
</organism>
<dbReference type="SUPFAM" id="SSF57625">
    <property type="entry name" value="Invertebrate chitin-binding proteins"/>
    <property type="match status" value="3"/>
</dbReference>
<keyword evidence="4" id="KW-1015">Disulfide bond</keyword>
<dbReference type="InterPro" id="IPR002557">
    <property type="entry name" value="Chitin-bd_dom"/>
</dbReference>